<organism evidence="2">
    <name type="scientific">marine metagenome</name>
    <dbReference type="NCBI Taxonomy" id="408172"/>
    <lineage>
        <taxon>unclassified sequences</taxon>
        <taxon>metagenomes</taxon>
        <taxon>ecological metagenomes</taxon>
    </lineage>
</organism>
<proteinExistence type="predicted"/>
<feature type="non-terminal residue" evidence="2">
    <location>
        <position position="75"/>
    </location>
</feature>
<accession>A0A382P819</accession>
<dbReference type="InterPro" id="IPR000873">
    <property type="entry name" value="AMP-dep_synth/lig_dom"/>
</dbReference>
<evidence type="ECO:0000259" key="1">
    <source>
        <dbReference type="Pfam" id="PF00501"/>
    </source>
</evidence>
<sequence>MNIGSLLPRHARYRGEHDAFVIGEQRLNFHELNSRVNLAANALLAAGIRKGEKMATVLPNCEELMLLYWAAAKTG</sequence>
<gene>
    <name evidence="2" type="ORF">METZ01_LOCUS322417</name>
</gene>
<dbReference type="SUPFAM" id="SSF56801">
    <property type="entry name" value="Acetyl-CoA synthetase-like"/>
    <property type="match status" value="1"/>
</dbReference>
<evidence type="ECO:0000313" key="2">
    <source>
        <dbReference type="EMBL" id="SVC69563.1"/>
    </source>
</evidence>
<dbReference type="Pfam" id="PF00501">
    <property type="entry name" value="AMP-binding"/>
    <property type="match status" value="1"/>
</dbReference>
<reference evidence="2" key="1">
    <citation type="submission" date="2018-05" db="EMBL/GenBank/DDBJ databases">
        <authorList>
            <person name="Lanie J.A."/>
            <person name="Ng W.-L."/>
            <person name="Kazmierczak K.M."/>
            <person name="Andrzejewski T.M."/>
            <person name="Davidsen T.M."/>
            <person name="Wayne K.J."/>
            <person name="Tettelin H."/>
            <person name="Glass J.I."/>
            <person name="Rusch D."/>
            <person name="Podicherti R."/>
            <person name="Tsui H.-C.T."/>
            <person name="Winkler M.E."/>
        </authorList>
    </citation>
    <scope>NUCLEOTIDE SEQUENCE</scope>
</reference>
<dbReference type="AlphaFoldDB" id="A0A382P819"/>
<name>A0A382P819_9ZZZZ</name>
<protein>
    <recommendedName>
        <fullName evidence="1">AMP-dependent synthetase/ligase domain-containing protein</fullName>
    </recommendedName>
</protein>
<dbReference type="Gene3D" id="3.40.50.980">
    <property type="match status" value="1"/>
</dbReference>
<dbReference type="EMBL" id="UINC01105549">
    <property type="protein sequence ID" value="SVC69563.1"/>
    <property type="molecule type" value="Genomic_DNA"/>
</dbReference>
<feature type="domain" description="AMP-dependent synthetase/ligase" evidence="1">
    <location>
        <begin position="9"/>
        <end position="75"/>
    </location>
</feature>